<dbReference type="RefSeq" id="WP_045368465.1">
    <property type="nucleotide sequence ID" value="NZ_AP014648.1"/>
</dbReference>
<name>A0A0A8K789_9HYPH</name>
<dbReference type="STRING" id="1384459.GL4_2924"/>
<dbReference type="AlphaFoldDB" id="A0A0A8K789"/>
<sequence length="161" mass="17727">MTGKTSPELIRDLIEKVEAGSGPDRDIELDVAIWALFEPSDHGCAQREYETKLAQAEANGLTNRKDACWRFAFGRCPKYSASIDAAVALTEKLFPGINWDVSWIGGEWRPGYIARARVAMPYSGRGDKEDGFPCEKGEAKTAPRALLSATLRAKLAMMEDS</sequence>
<evidence type="ECO:0000313" key="2">
    <source>
        <dbReference type="Proteomes" id="UP000031643"/>
    </source>
</evidence>
<dbReference type="KEGG" id="mcg:GL4_2924"/>
<protein>
    <submittedName>
        <fullName evidence="1">Uncharacterized protein</fullName>
    </submittedName>
</protein>
<organism evidence="1 2">
    <name type="scientific">Methyloceanibacter caenitepidi</name>
    <dbReference type="NCBI Taxonomy" id="1384459"/>
    <lineage>
        <taxon>Bacteria</taxon>
        <taxon>Pseudomonadati</taxon>
        <taxon>Pseudomonadota</taxon>
        <taxon>Alphaproteobacteria</taxon>
        <taxon>Hyphomicrobiales</taxon>
        <taxon>Hyphomicrobiaceae</taxon>
        <taxon>Methyloceanibacter</taxon>
    </lineage>
</organism>
<dbReference type="EMBL" id="AP014648">
    <property type="protein sequence ID" value="BAQ18357.1"/>
    <property type="molecule type" value="Genomic_DNA"/>
</dbReference>
<dbReference type="HOGENOM" id="CLU_1641744_0_0_5"/>
<proteinExistence type="predicted"/>
<dbReference type="OrthoDB" id="8020904at2"/>
<dbReference type="Proteomes" id="UP000031643">
    <property type="component" value="Chromosome"/>
</dbReference>
<keyword evidence="2" id="KW-1185">Reference proteome</keyword>
<gene>
    <name evidence="1" type="ORF">GL4_2924</name>
</gene>
<evidence type="ECO:0000313" key="1">
    <source>
        <dbReference type="EMBL" id="BAQ18357.1"/>
    </source>
</evidence>
<accession>A0A0A8K789</accession>
<reference evidence="1 2" key="1">
    <citation type="submission" date="2014-09" db="EMBL/GenBank/DDBJ databases">
        <title>Genome sequencing of Methyloceanibacter caenitepidi Gela4.</title>
        <authorList>
            <person name="Takeuchi M."/>
            <person name="Susumu S."/>
            <person name="Kamagata Y."/>
            <person name="Oshima K."/>
            <person name="Hattori M."/>
            <person name="Iwasaki W."/>
        </authorList>
    </citation>
    <scope>NUCLEOTIDE SEQUENCE [LARGE SCALE GENOMIC DNA]</scope>
    <source>
        <strain evidence="1 2">Gela4</strain>
    </source>
</reference>